<feature type="transmembrane region" description="Helical" evidence="6">
    <location>
        <begin position="143"/>
        <end position="164"/>
    </location>
</feature>
<evidence type="ECO:0000256" key="2">
    <source>
        <dbReference type="ARBA" id="ARBA00012438"/>
    </source>
</evidence>
<dbReference type="CDD" id="cd16917">
    <property type="entry name" value="HATPase_UhpB-NarQ-NarX-like"/>
    <property type="match status" value="1"/>
</dbReference>
<feature type="transmembrane region" description="Helical" evidence="6">
    <location>
        <begin position="12"/>
        <end position="33"/>
    </location>
</feature>
<feature type="domain" description="GAF" evidence="7">
    <location>
        <begin position="251"/>
        <end position="393"/>
    </location>
</feature>
<dbReference type="InterPro" id="IPR036890">
    <property type="entry name" value="HATPase_C_sf"/>
</dbReference>
<feature type="transmembrane region" description="Helical" evidence="6">
    <location>
        <begin position="185"/>
        <end position="204"/>
    </location>
</feature>
<dbReference type="SMART" id="SM00065">
    <property type="entry name" value="GAF"/>
    <property type="match status" value="1"/>
</dbReference>
<reference evidence="10" key="1">
    <citation type="submission" date="2016-01" db="EMBL/GenBank/DDBJ databases">
        <title>Draft genome of Chromobacterium sp. F49.</title>
        <authorList>
            <person name="Hong K.W."/>
        </authorList>
    </citation>
    <scope>NUCLEOTIDE SEQUENCE [LARGE SCALE GENOMIC DNA]</scope>
    <source>
        <strain evidence="10">P7IIIA</strain>
    </source>
</reference>
<dbReference type="GO" id="GO:0016020">
    <property type="term" value="C:membrane"/>
    <property type="evidence" value="ECO:0007669"/>
    <property type="project" value="InterPro"/>
</dbReference>
<dbReference type="PANTHER" id="PTHR24421">
    <property type="entry name" value="NITRATE/NITRITE SENSOR PROTEIN NARX-RELATED"/>
    <property type="match status" value="1"/>
</dbReference>
<feature type="domain" description="Histidine kinase/HSP90-like ATPase" evidence="8">
    <location>
        <begin position="506"/>
        <end position="604"/>
    </location>
</feature>
<keyword evidence="5" id="KW-0902">Two-component regulatory system</keyword>
<dbReference type="SUPFAM" id="SSF55874">
    <property type="entry name" value="ATPase domain of HSP90 chaperone/DNA topoisomerase II/histidine kinase"/>
    <property type="match status" value="1"/>
</dbReference>
<evidence type="ECO:0000259" key="8">
    <source>
        <dbReference type="SMART" id="SM00387"/>
    </source>
</evidence>
<keyword evidence="6" id="KW-0812">Transmembrane</keyword>
<evidence type="ECO:0000256" key="6">
    <source>
        <dbReference type="SAM" id="Phobius"/>
    </source>
</evidence>
<feature type="transmembrane region" description="Helical" evidence="6">
    <location>
        <begin position="105"/>
        <end position="123"/>
    </location>
</feature>
<comment type="caution">
    <text evidence="9">The sequence shown here is derived from an EMBL/GenBank/DDBJ whole genome shotgun (WGS) entry which is preliminary data.</text>
</comment>
<dbReference type="EMBL" id="LRFC01000001">
    <property type="protein sequence ID" value="KZE69454.1"/>
    <property type="molecule type" value="Genomic_DNA"/>
</dbReference>
<sequence>MRKLEINRDRVASSFISLNITAGIVIWILSLFSISKTPDLLVFLTLLIFLFITEYYPIPIWKGISALSFPLLYTIELLYGWGIAVFVFGFIVCSVHTLNRRPLRIVLFNPSQLMISFFGAVHLTDLLLSTFTAQMSTFWTAEIRMIGISIFYYLFNNLIVDIVLLLRPQVYHFQYWKTKTISETLVTLFSVLYITLMFLLGSQNRGVVDAFSYIFFFSPLVAIALICSFIARLRQEQNRLKALYDISTTFNAQLPSKNWLKQVELPFLEFLGTDAVLLFLFDGTTWKLAYENGVLSTRKDLSEKMLEHIESKSRMVLFNEKNEENGWVFHYFHNSIKSVVIAPLTIEDEVTGVLLTGRTRTHSFNSVDEQSMATLVNQLAVAWKSKLLISEREKRVLLEERNRIAREIHDGIAQTLAGSVMQLETAQRVFEQKPERTKQLVAVSTEKLRGSLKDLRESIYALRPYPTERIGLHQAIGAKVKAIKDEGHSVHIRFQERGTRYPLSTMVEKVIFDIFQESLHNTLKHADASKVEILLSYSKEQVTFKIKDDGKGFSLFESMIKARQEPHYGILNMNELSESLGASLHIDSAKGKGTEIKLHIPQIESKEAF</sequence>
<keyword evidence="4" id="KW-0418">Kinase</keyword>
<evidence type="ECO:0000256" key="5">
    <source>
        <dbReference type="ARBA" id="ARBA00023012"/>
    </source>
</evidence>
<dbReference type="Pfam" id="PF07730">
    <property type="entry name" value="HisKA_3"/>
    <property type="match status" value="1"/>
</dbReference>
<name>A0A161TJL7_9BACL</name>
<evidence type="ECO:0000313" key="10">
    <source>
        <dbReference type="Proteomes" id="UP000076567"/>
    </source>
</evidence>
<accession>A0A161TJL7</accession>
<protein>
    <recommendedName>
        <fullName evidence="2">histidine kinase</fullName>
        <ecNumber evidence="2">2.7.13.3</ecNumber>
    </recommendedName>
</protein>
<dbReference type="GO" id="GO:0046983">
    <property type="term" value="F:protein dimerization activity"/>
    <property type="evidence" value="ECO:0007669"/>
    <property type="project" value="InterPro"/>
</dbReference>
<organism evidence="9 10">
    <name type="scientific">Fictibacillus phosphorivorans</name>
    <dbReference type="NCBI Taxonomy" id="1221500"/>
    <lineage>
        <taxon>Bacteria</taxon>
        <taxon>Bacillati</taxon>
        <taxon>Bacillota</taxon>
        <taxon>Bacilli</taxon>
        <taxon>Bacillales</taxon>
        <taxon>Fictibacillaceae</taxon>
        <taxon>Fictibacillus</taxon>
    </lineage>
</organism>
<evidence type="ECO:0000259" key="7">
    <source>
        <dbReference type="SMART" id="SM00065"/>
    </source>
</evidence>
<dbReference type="InterPro" id="IPR003594">
    <property type="entry name" value="HATPase_dom"/>
</dbReference>
<comment type="catalytic activity">
    <reaction evidence="1">
        <text>ATP + protein L-histidine = ADP + protein N-phospho-L-histidine.</text>
        <dbReference type="EC" id="2.7.13.3"/>
    </reaction>
</comment>
<dbReference type="Gene3D" id="3.30.565.10">
    <property type="entry name" value="Histidine kinase-like ATPase, C-terminal domain"/>
    <property type="match status" value="1"/>
</dbReference>
<dbReference type="InterPro" id="IPR003018">
    <property type="entry name" value="GAF"/>
</dbReference>
<keyword evidence="6" id="KW-0472">Membrane</keyword>
<proteinExistence type="predicted"/>
<dbReference type="Proteomes" id="UP000076567">
    <property type="component" value="Unassembled WGS sequence"/>
</dbReference>
<dbReference type="GO" id="GO:0000155">
    <property type="term" value="F:phosphorelay sensor kinase activity"/>
    <property type="evidence" value="ECO:0007669"/>
    <property type="project" value="InterPro"/>
</dbReference>
<dbReference type="AlphaFoldDB" id="A0A161TJL7"/>
<dbReference type="InterPro" id="IPR050482">
    <property type="entry name" value="Sensor_HK_TwoCompSys"/>
</dbReference>
<gene>
    <name evidence="9" type="ORF">AWM68_04100</name>
</gene>
<dbReference type="Gene3D" id="3.30.450.40">
    <property type="match status" value="1"/>
</dbReference>
<feature type="transmembrane region" description="Helical" evidence="6">
    <location>
        <begin position="78"/>
        <end position="98"/>
    </location>
</feature>
<dbReference type="Pfam" id="PF02518">
    <property type="entry name" value="HATPase_c"/>
    <property type="match status" value="1"/>
</dbReference>
<evidence type="ECO:0000256" key="4">
    <source>
        <dbReference type="ARBA" id="ARBA00022777"/>
    </source>
</evidence>
<dbReference type="InterPro" id="IPR011712">
    <property type="entry name" value="Sig_transdc_His_kin_sub3_dim/P"/>
</dbReference>
<dbReference type="SUPFAM" id="SSF55781">
    <property type="entry name" value="GAF domain-like"/>
    <property type="match status" value="1"/>
</dbReference>
<dbReference type="Gene3D" id="1.20.5.1930">
    <property type="match status" value="1"/>
</dbReference>
<evidence type="ECO:0000256" key="1">
    <source>
        <dbReference type="ARBA" id="ARBA00000085"/>
    </source>
</evidence>
<keyword evidence="6" id="KW-1133">Transmembrane helix</keyword>
<keyword evidence="3" id="KW-0808">Transferase</keyword>
<dbReference type="EC" id="2.7.13.3" evidence="2"/>
<feature type="transmembrane region" description="Helical" evidence="6">
    <location>
        <begin position="210"/>
        <end position="231"/>
    </location>
</feature>
<keyword evidence="10" id="KW-1185">Reference proteome</keyword>
<dbReference type="Pfam" id="PF01590">
    <property type="entry name" value="GAF"/>
    <property type="match status" value="1"/>
</dbReference>
<evidence type="ECO:0000256" key="3">
    <source>
        <dbReference type="ARBA" id="ARBA00022679"/>
    </source>
</evidence>
<dbReference type="SMART" id="SM00387">
    <property type="entry name" value="HATPase_c"/>
    <property type="match status" value="1"/>
</dbReference>
<feature type="transmembrane region" description="Helical" evidence="6">
    <location>
        <begin position="40"/>
        <end position="58"/>
    </location>
</feature>
<dbReference type="InterPro" id="IPR029016">
    <property type="entry name" value="GAF-like_dom_sf"/>
</dbReference>
<evidence type="ECO:0000313" key="9">
    <source>
        <dbReference type="EMBL" id="KZE69454.1"/>
    </source>
</evidence>